<gene>
    <name evidence="1" type="ORF">FMM80_16815</name>
</gene>
<dbReference type="InterPro" id="IPR017850">
    <property type="entry name" value="Alkaline_phosphatase_core_sf"/>
</dbReference>
<dbReference type="Pfam" id="PF01663">
    <property type="entry name" value="Phosphodiest"/>
    <property type="match status" value="1"/>
</dbReference>
<name>A0A9X5H7M9_9FIRM</name>
<dbReference type="InterPro" id="IPR002591">
    <property type="entry name" value="Phosphodiest/P_Trfase"/>
</dbReference>
<evidence type="ECO:0000313" key="2">
    <source>
        <dbReference type="Proteomes" id="UP000474104"/>
    </source>
</evidence>
<dbReference type="GO" id="GO:0016787">
    <property type="term" value="F:hydrolase activity"/>
    <property type="evidence" value="ECO:0007669"/>
    <property type="project" value="UniProtKB-ARBA"/>
</dbReference>
<dbReference type="PANTHER" id="PTHR10151">
    <property type="entry name" value="ECTONUCLEOTIDE PYROPHOSPHATASE/PHOSPHODIESTERASE"/>
    <property type="match status" value="1"/>
</dbReference>
<dbReference type="Gene3D" id="3.40.720.10">
    <property type="entry name" value="Alkaline Phosphatase, subunit A"/>
    <property type="match status" value="1"/>
</dbReference>
<dbReference type="PANTHER" id="PTHR10151:SF120">
    <property type="entry name" value="BIS(5'-ADENOSYL)-TRIPHOSPHATASE"/>
    <property type="match status" value="1"/>
</dbReference>
<evidence type="ECO:0000313" key="1">
    <source>
        <dbReference type="EMBL" id="NDO70225.1"/>
    </source>
</evidence>
<dbReference type="OrthoDB" id="9779418at2"/>
<accession>A0A9X5H7M9</accession>
<reference evidence="1 2" key="1">
    <citation type="submission" date="2019-07" db="EMBL/GenBank/DDBJ databases">
        <title>Draft genome sequences of 15 bacterial species constituting the stable defined intestinal microbiota of the GM15 gnotobiotic mouse model.</title>
        <authorList>
            <person name="Elie C."/>
            <person name="Mathieu A."/>
            <person name="Saliou A."/>
            <person name="Darnaud M."/>
            <person name="Leulier F."/>
            <person name="Tamellini A."/>
        </authorList>
    </citation>
    <scope>NUCLEOTIDE SEQUENCE [LARGE SCALE GENOMIC DNA]</scope>
    <source>
        <strain evidence="2">ASF 502</strain>
    </source>
</reference>
<dbReference type="Proteomes" id="UP000474104">
    <property type="component" value="Unassembled WGS sequence"/>
</dbReference>
<comment type="caution">
    <text evidence="1">The sequence shown here is derived from an EMBL/GenBank/DDBJ whole genome shotgun (WGS) entry which is preliminary data.</text>
</comment>
<protein>
    <submittedName>
        <fullName evidence="1">Alkaline phosphatase family protein</fullName>
    </submittedName>
</protein>
<proteinExistence type="predicted"/>
<dbReference type="CDD" id="cd16018">
    <property type="entry name" value="Enpp"/>
    <property type="match status" value="1"/>
</dbReference>
<dbReference type="SUPFAM" id="SSF53649">
    <property type="entry name" value="Alkaline phosphatase-like"/>
    <property type="match status" value="1"/>
</dbReference>
<dbReference type="EMBL" id="VIRB01000104">
    <property type="protein sequence ID" value="NDO70225.1"/>
    <property type="molecule type" value="Genomic_DNA"/>
</dbReference>
<dbReference type="AlphaFoldDB" id="A0A9X5H7M9"/>
<organism evidence="1 2">
    <name type="scientific">Schaedlerella arabinosiphila</name>
    <dbReference type="NCBI Taxonomy" id="2044587"/>
    <lineage>
        <taxon>Bacteria</taxon>
        <taxon>Bacillati</taxon>
        <taxon>Bacillota</taxon>
        <taxon>Clostridia</taxon>
        <taxon>Lachnospirales</taxon>
        <taxon>Lachnospiraceae</taxon>
        <taxon>Schaedlerella</taxon>
    </lineage>
</organism>
<sequence length="442" mass="47958">MITIPKNNADGRPSVLLISVDALKPEFVFEQERLGITLPNITHYFVENGLTARDGSKSVFPTFTYPCHQSMITGTTPAVHGIVNNGIFDPLGVHKGAWHWFANDKVKTLWEAAKDGGYCSASVAFPTSVGAKGDYIAPEFWWDGTEIDSRFIDAVAKPQGIIAEMEKEIGTYAGGLDLSDTGDAQRGKAALWMLKNKLAPIAAEKPFFMSAYFASFDESAHQNGVYSKEAAASLEKIDSMVGELIREAERITGGHLVVCVVSDHGTLDNTHNISPNILLKEAGLIDTDEDGNIVSWRAFSQRAGGTAEVRLADQKDQEAAQILKNIMERLEAGPQSGILKVADAREAAARGGFPDASYVLISEKGYEIRDDVDGEYCRTSLTQKAQHGYNEEFPEMRASFMLTGAGITPGNIKDARLIDVAPTLAGIMKVELPDAEGKDILK</sequence>
<dbReference type="RefSeq" id="WP_004077887.1">
    <property type="nucleotide sequence ID" value="NZ_VIRB01000104.1"/>
</dbReference>